<dbReference type="AlphaFoldDB" id="A0A386KS37"/>
<evidence type="ECO:0000259" key="1">
    <source>
        <dbReference type="Pfam" id="PF12697"/>
    </source>
</evidence>
<evidence type="ECO:0000313" key="2">
    <source>
        <dbReference type="EMBL" id="AYD88523.1"/>
    </source>
</evidence>
<dbReference type="Pfam" id="PF12697">
    <property type="entry name" value="Abhydrolase_6"/>
    <property type="match status" value="1"/>
</dbReference>
<dbReference type="EMBL" id="MG972810">
    <property type="protein sequence ID" value="AYD88523.1"/>
    <property type="molecule type" value="Genomic_DNA"/>
</dbReference>
<organism evidence="2">
    <name type="scientific">Streptomyces albus subsp. chlorinus</name>
    <dbReference type="NCBI Taxonomy" id="337066"/>
    <lineage>
        <taxon>Bacteria</taxon>
        <taxon>Bacillati</taxon>
        <taxon>Actinomycetota</taxon>
        <taxon>Actinomycetes</taxon>
        <taxon>Kitasatosporales</taxon>
        <taxon>Streptomycetaceae</taxon>
        <taxon>Streptomyces</taxon>
    </lineage>
</organism>
<feature type="domain" description="AB hydrolase-1" evidence="1">
    <location>
        <begin position="21"/>
        <end position="230"/>
    </location>
</feature>
<dbReference type="GO" id="GO:0046464">
    <property type="term" value="P:acylglycerol catabolic process"/>
    <property type="evidence" value="ECO:0007669"/>
    <property type="project" value="TreeGrafter"/>
</dbReference>
<dbReference type="RefSeq" id="WP_173874223.1">
    <property type="nucleotide sequence ID" value="NZ_CP191151.1"/>
</dbReference>
<dbReference type="GO" id="GO:0047372">
    <property type="term" value="F:monoacylglycerol lipase activity"/>
    <property type="evidence" value="ECO:0007669"/>
    <property type="project" value="TreeGrafter"/>
</dbReference>
<accession>A0A386KS37</accession>
<dbReference type="InterPro" id="IPR050266">
    <property type="entry name" value="AB_hydrolase_sf"/>
</dbReference>
<keyword evidence="2" id="KW-0378">Hydrolase</keyword>
<protein>
    <submittedName>
        <fullName evidence="2">Alpha/beta hydrolase fold protein</fullName>
    </submittedName>
</protein>
<dbReference type="InterPro" id="IPR000073">
    <property type="entry name" value="AB_hydrolase_1"/>
</dbReference>
<reference evidence="2" key="1">
    <citation type="journal article" date="2018" name="Metab. Eng.">
        <title>Generation of a cluster-free Streptomyces albus chassis strains for improved heterologous expression of secondary metabolite clusters.</title>
        <authorList>
            <person name="Myronovskyi M."/>
            <person name="Rosenkranzer B."/>
            <person name="Nadmid S."/>
            <person name="Pujic P."/>
            <person name="Normand P."/>
            <person name="Luzhetskyy A."/>
        </authorList>
    </citation>
    <scope>NUCLEOTIDE SEQUENCE</scope>
    <source>
        <strain evidence="2">NRRL B-24108</strain>
    </source>
</reference>
<dbReference type="SUPFAM" id="SSF53474">
    <property type="entry name" value="alpha/beta-Hydrolases"/>
    <property type="match status" value="1"/>
</dbReference>
<name>A0A386KS37_9ACTN</name>
<sequence length="258" mass="27207">MRLRLRSWGEESGGGGAERTVLLVHGLASDSGTWEAVAPRIARLGYRVLAPDLRGHGRSPRGYYSPRALADDLCQTLPVGAALALGHSVGAAVLSLAAGALAPRRLGYAEPYWDIDAVSELPDASSANRLMAVTPERIAAQHPTWPERIVAAEAAARARWDPRTMVDLHAHDMPRIPGRTPAPSLVLRAGIPGVAPELDERELARRGFEVVTLPGAGHLLHHDEPEGFMAVLGAWLGSGGHTGGTGEDARGTGAHAAR</sequence>
<dbReference type="Gene3D" id="3.40.50.1820">
    <property type="entry name" value="alpha/beta hydrolase"/>
    <property type="match status" value="1"/>
</dbReference>
<dbReference type="InterPro" id="IPR029058">
    <property type="entry name" value="AB_hydrolase_fold"/>
</dbReference>
<proteinExistence type="predicted"/>
<dbReference type="PANTHER" id="PTHR43798:SF33">
    <property type="entry name" value="HYDROLASE, PUTATIVE (AFU_ORTHOLOGUE AFUA_2G14860)-RELATED"/>
    <property type="match status" value="1"/>
</dbReference>
<dbReference type="GO" id="GO:0016020">
    <property type="term" value="C:membrane"/>
    <property type="evidence" value="ECO:0007669"/>
    <property type="project" value="TreeGrafter"/>
</dbReference>
<dbReference type="PANTHER" id="PTHR43798">
    <property type="entry name" value="MONOACYLGLYCEROL LIPASE"/>
    <property type="match status" value="1"/>
</dbReference>